<gene>
    <name evidence="4" type="ORF">EV696_10364</name>
</gene>
<keyword evidence="2" id="KW-0732">Signal</keyword>
<feature type="chain" id="PRO_5020457283" evidence="2">
    <location>
        <begin position="20"/>
        <end position="1082"/>
    </location>
</feature>
<dbReference type="Pfam" id="PF26549">
    <property type="entry name" value="Tricorn_N"/>
    <property type="match status" value="1"/>
</dbReference>
<evidence type="ECO:0000313" key="4">
    <source>
        <dbReference type="EMBL" id="TDQ49696.1"/>
    </source>
</evidence>
<dbReference type="InterPro" id="IPR032466">
    <property type="entry name" value="Metal_Hydrolase"/>
</dbReference>
<dbReference type="EMBL" id="SNYM01000003">
    <property type="protein sequence ID" value="TDQ49696.1"/>
    <property type="molecule type" value="Genomic_DNA"/>
</dbReference>
<name>A0A4R6UTW4_9GAMM</name>
<dbReference type="InterPro" id="IPR006680">
    <property type="entry name" value="Amidohydro-rel"/>
</dbReference>
<dbReference type="InterPro" id="IPR011659">
    <property type="entry name" value="WD40"/>
</dbReference>
<dbReference type="AlphaFoldDB" id="A0A4R6UTW4"/>
<dbReference type="InterPro" id="IPR011042">
    <property type="entry name" value="6-blade_b-propeller_TolB-like"/>
</dbReference>
<keyword evidence="5" id="KW-1185">Reference proteome</keyword>
<evidence type="ECO:0000313" key="5">
    <source>
        <dbReference type="Proteomes" id="UP000295375"/>
    </source>
</evidence>
<accession>A0A4R6UTW4</accession>
<dbReference type="InterPro" id="IPR011059">
    <property type="entry name" value="Metal-dep_hydrolase_composite"/>
</dbReference>
<comment type="similarity">
    <text evidence="1">Belongs to the TolB family.</text>
</comment>
<dbReference type="Gene3D" id="2.120.10.30">
    <property type="entry name" value="TolB, C-terminal domain"/>
    <property type="match status" value="2"/>
</dbReference>
<dbReference type="Proteomes" id="UP000295375">
    <property type="component" value="Unassembled WGS sequence"/>
</dbReference>
<evidence type="ECO:0000256" key="2">
    <source>
        <dbReference type="SAM" id="SignalP"/>
    </source>
</evidence>
<dbReference type="Pfam" id="PF07676">
    <property type="entry name" value="PD40"/>
    <property type="match status" value="3"/>
</dbReference>
<dbReference type="RefSeq" id="WP_198325266.1">
    <property type="nucleotide sequence ID" value="NZ_CP037953.1"/>
</dbReference>
<protein>
    <submittedName>
        <fullName evidence="4">Imidazolonepropionase-like amidohydrolase</fullName>
    </submittedName>
</protein>
<keyword evidence="4" id="KW-0378">Hydrolase</keyword>
<dbReference type="Gene3D" id="2.30.40.10">
    <property type="entry name" value="Urease, subunit C, domain 1"/>
    <property type="match status" value="1"/>
</dbReference>
<proteinExistence type="inferred from homology"/>
<feature type="domain" description="Amidohydrolase-related" evidence="3">
    <location>
        <begin position="708"/>
        <end position="1040"/>
    </location>
</feature>
<evidence type="ECO:0000256" key="1">
    <source>
        <dbReference type="ARBA" id="ARBA00009820"/>
    </source>
</evidence>
<dbReference type="SUPFAM" id="SSF51338">
    <property type="entry name" value="Composite domain of metallo-dependent hydrolases"/>
    <property type="match status" value="1"/>
</dbReference>
<organism evidence="4 5">
    <name type="scientific">Permianibacter aggregans</name>
    <dbReference type="NCBI Taxonomy" id="1510150"/>
    <lineage>
        <taxon>Bacteria</taxon>
        <taxon>Pseudomonadati</taxon>
        <taxon>Pseudomonadota</taxon>
        <taxon>Gammaproteobacteria</taxon>
        <taxon>Pseudomonadales</taxon>
        <taxon>Pseudomonadaceae</taxon>
        <taxon>Permianibacter</taxon>
    </lineage>
</organism>
<evidence type="ECO:0000259" key="3">
    <source>
        <dbReference type="Pfam" id="PF01979"/>
    </source>
</evidence>
<dbReference type="Gene3D" id="3.20.20.140">
    <property type="entry name" value="Metal-dependent hydrolases"/>
    <property type="match status" value="1"/>
</dbReference>
<dbReference type="SUPFAM" id="SSF82171">
    <property type="entry name" value="DPP6 N-terminal domain-like"/>
    <property type="match status" value="2"/>
</dbReference>
<dbReference type="Gene3D" id="2.140.10.30">
    <property type="entry name" value="Dipeptidylpeptidase IV, N-terminal domain"/>
    <property type="match status" value="1"/>
</dbReference>
<reference evidence="4 5" key="1">
    <citation type="submission" date="2019-03" db="EMBL/GenBank/DDBJ databases">
        <title>Genomic Encyclopedia of Type Strains, Phase IV (KMG-IV): sequencing the most valuable type-strain genomes for metagenomic binning, comparative biology and taxonomic classification.</title>
        <authorList>
            <person name="Goeker M."/>
        </authorList>
    </citation>
    <scope>NUCLEOTIDE SEQUENCE [LARGE SCALE GENOMIC DNA]</scope>
    <source>
        <strain evidence="4 5">DSM 103792</strain>
    </source>
</reference>
<dbReference type="Pfam" id="PF01979">
    <property type="entry name" value="Amidohydro_1"/>
    <property type="match status" value="1"/>
</dbReference>
<sequence>MRIWVTAGLLAFGVGQASAAEDAKWDVNNPPGPKATVQLDTNAGTWMTVDVSPDGKHIVFDLLGDLYLLPIDGGEAKALTDSMAWEMQARFSPDGKTIAYMSDAGGGDNVWTMNVDGSNAKAVSNEDFRLLNNPFWHPNGEYIAARKHYTGTRSLGSGEIWLYHVAGGKGVQLNEKPNWQKDLGEPAISPDGKYLYYSRDTTPGSRFEYNKNAREQIFEIFRQNLETGESERFVSGAGGAVRPTPSPDGKYLAFVRRLRNQSTLYLKDLQTGREFPVWDQLERDMQEAWSVHGVYPGFDWMPDSKEIVVWAKGNIWRVNPFTSNAKVIPFQVKDTREVREAVRFAVDVAPEQFDVNMLRWVNVSPKGDKVIYSAMGHLYVKSLPDGEPKRLTKADDRFEFFPQFSRDGKQIVFVAWDDKNMGSVRVISANGGREKVLTKTPGKYLEPTFSPDGKTVVFVKDKGGYLVSPWHALETGVFAVEVDGKTVPRKIAERGSKPQFAAESDYVYLTETGVNNEVDWYSKLVRHKLDGSEKLDIAKSEFASEFALSPDGKWLAFAERFHTFVTPMPTVGKTISIGPKMDSLPVKQLDVNAGEYLHWSGNSERVHFALGDQLFTRELKNAFSFIAGAPAELPKPSEDGVAIGFKAKASKPSSVYAITGAKIITMNGDEVIDNGIIIVQGNRITAIGKNGELDAPREAQVIDASGKTIIPGLVDAHWHGGMGEEEIIPQQSWVNYASLAFGVTTIHDPSNDTSEIFTASEMQKAGKIVGPRIYSTGTILYGAKAPFTAPISNYEDALSHLKRMQAVGAISVKSYNQPRREQRQQVLEAARHTGLMVVPEGGSLFQHNMNMIIDGHTGVEHAIPVANAYDDVVQLWSQTKVGYTPTFAVGYGGLDGEHYWYARTEVWKHPILSKYVPRTILESRAVRRETAPEEDFNIINVARTATKLARAGVRVNIGAHGQREGLAAHWEMWTMALGGATPMEALRIATINPAHYLGMDKDIGSLEVGKLADLVIIDGDVLADIRHSDKVEQVMINGRLYDSATMNEIGATPKKRQPFFFEGADNLGVPVTVKTHSVSHGH</sequence>
<feature type="signal peptide" evidence="2">
    <location>
        <begin position="1"/>
        <end position="19"/>
    </location>
</feature>
<comment type="caution">
    <text evidence="4">The sequence shown here is derived from an EMBL/GenBank/DDBJ whole genome shotgun (WGS) entry which is preliminary data.</text>
</comment>
<dbReference type="SUPFAM" id="SSF51556">
    <property type="entry name" value="Metallo-dependent hydrolases"/>
    <property type="match status" value="1"/>
</dbReference>
<dbReference type="PANTHER" id="PTHR36842">
    <property type="entry name" value="PROTEIN TOLB HOMOLOG"/>
    <property type="match status" value="1"/>
</dbReference>
<dbReference type="PANTHER" id="PTHR36842:SF1">
    <property type="entry name" value="PROTEIN TOLB"/>
    <property type="match status" value="1"/>
</dbReference>
<dbReference type="GO" id="GO:0016810">
    <property type="term" value="F:hydrolase activity, acting on carbon-nitrogen (but not peptide) bonds"/>
    <property type="evidence" value="ECO:0007669"/>
    <property type="project" value="InterPro"/>
</dbReference>